<protein>
    <submittedName>
        <fullName evidence="1">Uncharacterized protein</fullName>
    </submittedName>
</protein>
<organism evidence="1 2">
    <name type="scientific">Cotesia glomerata</name>
    <name type="common">Lepidopteran parasitic wasp</name>
    <name type="synonym">Apanteles glomeratus</name>
    <dbReference type="NCBI Taxonomy" id="32391"/>
    <lineage>
        <taxon>Eukaryota</taxon>
        <taxon>Metazoa</taxon>
        <taxon>Ecdysozoa</taxon>
        <taxon>Arthropoda</taxon>
        <taxon>Hexapoda</taxon>
        <taxon>Insecta</taxon>
        <taxon>Pterygota</taxon>
        <taxon>Neoptera</taxon>
        <taxon>Endopterygota</taxon>
        <taxon>Hymenoptera</taxon>
        <taxon>Apocrita</taxon>
        <taxon>Ichneumonoidea</taxon>
        <taxon>Braconidae</taxon>
        <taxon>Microgastrinae</taxon>
        <taxon>Cotesia</taxon>
    </lineage>
</organism>
<comment type="caution">
    <text evidence="1">The sequence shown here is derived from an EMBL/GenBank/DDBJ whole genome shotgun (WGS) entry which is preliminary data.</text>
</comment>
<evidence type="ECO:0000313" key="1">
    <source>
        <dbReference type="EMBL" id="KAH0550486.1"/>
    </source>
</evidence>
<name>A0AAV7IDN9_COTGL</name>
<evidence type="ECO:0000313" key="2">
    <source>
        <dbReference type="Proteomes" id="UP000826195"/>
    </source>
</evidence>
<dbReference type="EMBL" id="JAHXZJ010001864">
    <property type="protein sequence ID" value="KAH0550486.1"/>
    <property type="molecule type" value="Genomic_DNA"/>
</dbReference>
<dbReference type="Proteomes" id="UP000826195">
    <property type="component" value="Unassembled WGS sequence"/>
</dbReference>
<reference evidence="1 2" key="1">
    <citation type="journal article" date="2021" name="J. Hered.">
        <title>A chromosome-level genome assembly of the parasitoid wasp, Cotesia glomerata (Hymenoptera: Braconidae).</title>
        <authorList>
            <person name="Pinto B.J."/>
            <person name="Weis J.J."/>
            <person name="Gamble T."/>
            <person name="Ode P.J."/>
            <person name="Paul R."/>
            <person name="Zaspel J.M."/>
        </authorList>
    </citation>
    <scope>NUCLEOTIDE SEQUENCE [LARGE SCALE GENOMIC DNA]</scope>
    <source>
        <strain evidence="1">CgM1</strain>
    </source>
</reference>
<proteinExistence type="predicted"/>
<gene>
    <name evidence="1" type="ORF">KQX54_019683</name>
</gene>
<dbReference type="AlphaFoldDB" id="A0AAV7IDN9"/>
<sequence length="69" mass="8175">MMFPNFSFMSTYLILKVRRCRWDPIAGGPSRSTNFCVPMEFPEWIPLCSLLSLLAFNEYLLVLHRLLQY</sequence>
<keyword evidence="2" id="KW-1185">Reference proteome</keyword>
<accession>A0AAV7IDN9</accession>